<dbReference type="EMBL" id="GU244497">
    <property type="protein sequence ID" value="ADO67394.1"/>
    <property type="molecule type" value="Genomic_DNA"/>
</dbReference>
<dbReference type="GeneID" id="9887763"/>
<dbReference type="Proteomes" id="UP000029781">
    <property type="component" value="Segment"/>
</dbReference>
<gene>
    <name evidence="1" type="ORF">crov360</name>
</gene>
<keyword evidence="2" id="KW-1185">Reference proteome</keyword>
<sequence length="303" mass="35698">MSDNNLPTEIYLPSQKEFKFLLIKPADISNIRYDDPEYKHFICNLNIYEEITTTSSDFLDNMGKALKVHEMKLRNKPFSLHTQYLGTTCAYLYELIHFDLMPDDLPVEIYNGVGNLLKNDYQHLFGNAIMIKTSVPIEEDDVELIDCTRTDLYNLLENRVKHIGVKIDDDNEIGEFDFYNEGPSKFIEEFMINDHKFIEKGFLLHNLQIYYTPGKKMDLIKLIGEGYDQLLIMTKLTDHFYGNFMMTEFNDIKNLLGTECPLECPEEWKTPSAQVETKLKENNRRFIFNKYRALWKAKQIYLN</sequence>
<protein>
    <submittedName>
        <fullName evidence="1">Uncharacterized protein</fullName>
    </submittedName>
</protein>
<proteinExistence type="predicted"/>
<accession>E3T5D1</accession>
<evidence type="ECO:0000313" key="2">
    <source>
        <dbReference type="Proteomes" id="UP000029781"/>
    </source>
</evidence>
<reference evidence="1 2" key="1">
    <citation type="journal article" date="2010" name="Proc. Natl. Acad. Sci. U.S.A.">
        <title>Giant virus with a remarkable complement of genes infects marine zooplankton.</title>
        <authorList>
            <person name="Fischer M.G."/>
            <person name="Allen M.J."/>
            <person name="Wilson W.H."/>
            <person name="Suttle C.A."/>
        </authorList>
    </citation>
    <scope>NUCLEOTIDE SEQUENCE [LARGE SCALE GENOMIC DNA]</scope>
    <source>
        <strain evidence="1 2">BV-PW1</strain>
    </source>
</reference>
<organismHost>
    <name type="scientific">Cafeteria roenbergensis</name>
    <name type="common">Marine flagellate</name>
    <dbReference type="NCBI Taxonomy" id="33653"/>
</organismHost>
<evidence type="ECO:0000313" key="1">
    <source>
        <dbReference type="EMBL" id="ADO67394.1"/>
    </source>
</evidence>
<dbReference type="RefSeq" id="YP_003969993.1">
    <property type="nucleotide sequence ID" value="NC_014637.1"/>
</dbReference>
<dbReference type="KEGG" id="vg:9887763"/>
<organism evidence="1 2">
    <name type="scientific">Cafeteria roenbergensis virus (strain BV-PW1)</name>
    <name type="common">CroV</name>
    <dbReference type="NCBI Taxonomy" id="693272"/>
    <lineage>
        <taxon>Viruses</taxon>
        <taxon>Varidnaviria</taxon>
        <taxon>Bamfordvirae</taxon>
        <taxon>Nucleocytoviricota</taxon>
        <taxon>Megaviricetes</taxon>
        <taxon>Imitervirales</taxon>
        <taxon>Mimiviridae</taxon>
        <taxon>Aliimimivirinae</taxon>
        <taxon>Rheavirus</taxon>
        <taxon>Rheavirus sinusmexicani</taxon>
    </lineage>
</organism>
<name>E3T5D1_CROVB</name>